<dbReference type="Proteomes" id="UP001152178">
    <property type="component" value="Unassembled WGS sequence"/>
</dbReference>
<reference evidence="2" key="1">
    <citation type="submission" date="2022-11" db="EMBL/GenBank/DDBJ databases">
        <authorList>
            <person name="Coimbra C."/>
        </authorList>
    </citation>
    <scope>NUCLEOTIDE SEQUENCE</scope>
    <source>
        <strain evidence="2">Jales19</strain>
    </source>
</reference>
<evidence type="ECO:0000256" key="1">
    <source>
        <dbReference type="SAM" id="Phobius"/>
    </source>
</evidence>
<keyword evidence="1" id="KW-0472">Membrane</keyword>
<dbReference type="RefSeq" id="WP_269908167.1">
    <property type="nucleotide sequence ID" value="NZ_JAPFQA010000019.1"/>
</dbReference>
<evidence type="ECO:0000313" key="3">
    <source>
        <dbReference type="Proteomes" id="UP001152178"/>
    </source>
</evidence>
<proteinExistence type="predicted"/>
<sequence length="148" mass="15764">MTFGSFFKGALVAVVSFAMLGTVAALWANPFFIRMTPTSGFEVAFLTLQALLLGVYVAIPVPACAVKLASVGGIANYIGIACPICNKILLFMFGANALLTYLEPVRIYLAAGGALVTMVAVLIRWRNFRAVSSLQSSLPFRDQPPATI</sequence>
<name>A0ABT4R242_9HYPH</name>
<keyword evidence="1" id="KW-1133">Transmembrane helix</keyword>
<keyword evidence="1" id="KW-0812">Transmembrane</keyword>
<gene>
    <name evidence="2" type="ORF">OOJ09_27300</name>
</gene>
<keyword evidence="3" id="KW-1185">Reference proteome</keyword>
<organism evidence="2 3">
    <name type="scientific">Mesorhizobium qingshengii</name>
    <dbReference type="NCBI Taxonomy" id="1165689"/>
    <lineage>
        <taxon>Bacteria</taxon>
        <taxon>Pseudomonadati</taxon>
        <taxon>Pseudomonadota</taxon>
        <taxon>Alphaproteobacteria</taxon>
        <taxon>Hyphomicrobiales</taxon>
        <taxon>Phyllobacteriaceae</taxon>
        <taxon>Mesorhizobium</taxon>
    </lineage>
</organism>
<evidence type="ECO:0000313" key="2">
    <source>
        <dbReference type="EMBL" id="MCZ8547902.1"/>
    </source>
</evidence>
<feature type="transmembrane region" description="Helical" evidence="1">
    <location>
        <begin position="44"/>
        <end position="65"/>
    </location>
</feature>
<accession>A0ABT4R242</accession>
<comment type="caution">
    <text evidence="2">The sequence shown here is derived from an EMBL/GenBank/DDBJ whole genome shotgun (WGS) entry which is preliminary data.</text>
</comment>
<protein>
    <submittedName>
        <fullName evidence="2">Uncharacterized protein</fullName>
    </submittedName>
</protein>
<feature type="transmembrane region" description="Helical" evidence="1">
    <location>
        <begin position="77"/>
        <end position="99"/>
    </location>
</feature>
<feature type="transmembrane region" description="Helical" evidence="1">
    <location>
        <begin position="105"/>
        <end position="125"/>
    </location>
</feature>
<dbReference type="EMBL" id="JAPFQA010000019">
    <property type="protein sequence ID" value="MCZ8547902.1"/>
    <property type="molecule type" value="Genomic_DNA"/>
</dbReference>